<proteinExistence type="predicted"/>
<dbReference type="EMBL" id="BMAU01021430">
    <property type="protein sequence ID" value="GFY35058.1"/>
    <property type="molecule type" value="Genomic_DNA"/>
</dbReference>
<evidence type="ECO:0000313" key="7">
    <source>
        <dbReference type="EMBL" id="GFY35058.1"/>
    </source>
</evidence>
<feature type="coiled-coil region" evidence="2">
    <location>
        <begin position="232"/>
        <end position="273"/>
    </location>
</feature>
<dbReference type="SUPFAM" id="SSF46689">
    <property type="entry name" value="Homeodomain-like"/>
    <property type="match status" value="1"/>
</dbReference>
<protein>
    <submittedName>
        <fullName evidence="7">Transposable element Tc1 transposase</fullName>
    </submittedName>
</protein>
<evidence type="ECO:0000259" key="4">
    <source>
        <dbReference type="Pfam" id="PF01498"/>
    </source>
</evidence>
<dbReference type="Gene3D" id="3.30.420.10">
    <property type="entry name" value="Ribonuclease H-like superfamily/Ribonuclease H"/>
    <property type="match status" value="1"/>
</dbReference>
<dbReference type="InterPro" id="IPR025246">
    <property type="entry name" value="IS30-like_HTH"/>
</dbReference>
<evidence type="ECO:0000313" key="8">
    <source>
        <dbReference type="Proteomes" id="UP000887159"/>
    </source>
</evidence>
<dbReference type="InterPro" id="IPR041611">
    <property type="entry name" value="SKICH"/>
</dbReference>
<dbReference type="Pfam" id="PF13936">
    <property type="entry name" value="HTH_38"/>
    <property type="match status" value="1"/>
</dbReference>
<dbReference type="GO" id="GO:0005634">
    <property type="term" value="C:nucleus"/>
    <property type="evidence" value="ECO:0007669"/>
    <property type="project" value="UniProtKB-SubCell"/>
</dbReference>
<sequence>MEESNKLSAEDSADSSSESVLTDEWQELCKSDYAKVIFCYLFYDATSGNVECKFQITDNVHEDPCDFVGLYRIGYENLSQCIASKLLSETKCEDDGKLQHCIFNLSTLPLLEDGFYQFLYVTCDKEVCGASMPFEIKRIQNQTRAELSDDDVIAEKADDDFLLVRHGIERKNQLLEDLVEKHRMKNQTLISVVEHLKLSNKMICKDKEETIFSLNEQISYLKSQNSLMESQMSDKINIIEKHKGEMDDLKKNYKILQQRNKMLERNLDKNCEELLSLHKELTLLKDFSKEHDALLSDKRNYLEQLEDQLCMIKALEDSKQLAMKEMADLSVSLSKRTDALNCMRGELHECKAKLMTAALVEEKQNEEIQKLCKEVSDLMQVLGEKEDVLTTQTLKIEILENEIQKLKNELKPSKSEKNSTKLQKESEAETKQTLKIEISETEIQKLKNELKPSKSEKKSTKLQKESETETKSKRTSKNSIGVEKWHLLKDTSYITSEANMLIEKYYLYEELLNKRSVLNKTENSIEVKKWHLFEEASDKIKEFRSLIAELSKLTNFNCSFESRNFYELKIQLLILLSNMRRPLGETGESRANRIAEAKEAINSLRQLKVPPKGQVEATLEAFLNAQENNTCIGAALIPCSSKDNDSADENYKRSSRKLETRDKSNSKIIAFEVQSSCSNERNDVSSVQDSKSEGCRRKKESKDVSLDVKEKEQSDGTAQENSNEDLQKMPEVSDIIPNVKFQIMNELNTPRVKFEQISVFERGRIVDLREAGLSYRAVAARVQRNSSTIMRVSKQWTDEGRTAWKSVSGPRNVASAREDRRLVRMAQTDRTVFSRQLATQWSTATRVSLCASSIRRRLLQRGLRARIPLYRIPLMQNHRRLRLHWANVHRSWRADWQQVVFSDKSRFNLWHHDGLIRVRLYAGERRIPECIIERHSGRTPGVMVWGAIAYHG</sequence>
<feature type="region of interest" description="Disordered" evidence="3">
    <location>
        <begin position="447"/>
        <end position="475"/>
    </location>
</feature>
<evidence type="ECO:0000259" key="5">
    <source>
        <dbReference type="Pfam" id="PF13936"/>
    </source>
</evidence>
<evidence type="ECO:0000256" key="1">
    <source>
        <dbReference type="ARBA" id="ARBA00004123"/>
    </source>
</evidence>
<comment type="caution">
    <text evidence="7">The sequence shown here is derived from an EMBL/GenBank/DDBJ whole genome shotgun (WGS) entry which is preliminary data.</text>
</comment>
<dbReference type="InterPro" id="IPR009057">
    <property type="entry name" value="Homeodomain-like_sf"/>
</dbReference>
<gene>
    <name evidence="7" type="primary">X975_10011</name>
    <name evidence="7" type="ORF">TNCV_5044331</name>
</gene>
<feature type="region of interest" description="Disordered" evidence="3">
    <location>
        <begin position="410"/>
        <end position="433"/>
    </location>
</feature>
<comment type="subcellular location">
    <subcellularLocation>
        <location evidence="1">Nucleus</location>
    </subcellularLocation>
</comment>
<dbReference type="GO" id="GO:0015074">
    <property type="term" value="P:DNA integration"/>
    <property type="evidence" value="ECO:0007669"/>
    <property type="project" value="InterPro"/>
</dbReference>
<feature type="compositionally biased region" description="Polar residues" evidence="3">
    <location>
        <begin position="680"/>
        <end position="689"/>
    </location>
</feature>
<dbReference type="AlphaFoldDB" id="A0A8X7BL07"/>
<dbReference type="InterPro" id="IPR002492">
    <property type="entry name" value="Transposase_Tc1-like"/>
</dbReference>
<evidence type="ECO:0000256" key="2">
    <source>
        <dbReference type="SAM" id="Coils"/>
    </source>
</evidence>
<evidence type="ECO:0000256" key="3">
    <source>
        <dbReference type="SAM" id="MobiDB-lite"/>
    </source>
</evidence>
<keyword evidence="2" id="KW-0175">Coiled coil</keyword>
<feature type="domain" description="Transposase Tc1-like" evidence="4">
    <location>
        <begin position="819"/>
        <end position="890"/>
    </location>
</feature>
<dbReference type="Gene3D" id="2.60.40.2840">
    <property type="match status" value="1"/>
</dbReference>
<dbReference type="Proteomes" id="UP000887159">
    <property type="component" value="Unassembled WGS sequence"/>
</dbReference>
<organism evidence="7 8">
    <name type="scientific">Trichonephila clavipes</name>
    <name type="common">Golden silk orbweaver</name>
    <name type="synonym">Nephila clavipes</name>
    <dbReference type="NCBI Taxonomy" id="2585209"/>
    <lineage>
        <taxon>Eukaryota</taxon>
        <taxon>Metazoa</taxon>
        <taxon>Ecdysozoa</taxon>
        <taxon>Arthropoda</taxon>
        <taxon>Chelicerata</taxon>
        <taxon>Arachnida</taxon>
        <taxon>Araneae</taxon>
        <taxon>Araneomorphae</taxon>
        <taxon>Entelegynae</taxon>
        <taxon>Araneoidea</taxon>
        <taxon>Nephilidae</taxon>
        <taxon>Trichonephila</taxon>
    </lineage>
</organism>
<dbReference type="InterPro" id="IPR036388">
    <property type="entry name" value="WH-like_DNA-bd_sf"/>
</dbReference>
<feature type="compositionally biased region" description="Basic and acidic residues" evidence="3">
    <location>
        <begin position="690"/>
        <end position="714"/>
    </location>
</feature>
<keyword evidence="8" id="KW-1185">Reference proteome</keyword>
<dbReference type="Pfam" id="PF17751">
    <property type="entry name" value="SKICH"/>
    <property type="match status" value="1"/>
</dbReference>
<name>A0A8X7BL07_TRICX</name>
<dbReference type="Pfam" id="PF01498">
    <property type="entry name" value="HTH_Tnp_Tc3_2"/>
    <property type="match status" value="1"/>
</dbReference>
<dbReference type="GO" id="GO:0003677">
    <property type="term" value="F:DNA binding"/>
    <property type="evidence" value="ECO:0007669"/>
    <property type="project" value="InterPro"/>
</dbReference>
<dbReference type="GO" id="GO:0006313">
    <property type="term" value="P:DNA transposition"/>
    <property type="evidence" value="ECO:0007669"/>
    <property type="project" value="InterPro"/>
</dbReference>
<feature type="domain" description="Transposase IS30-like HTH" evidence="5">
    <location>
        <begin position="755"/>
        <end position="792"/>
    </location>
</feature>
<accession>A0A8X7BL07</accession>
<feature type="domain" description="SKICH" evidence="6">
    <location>
        <begin position="47"/>
        <end position="136"/>
    </location>
</feature>
<feature type="region of interest" description="Disordered" evidence="3">
    <location>
        <begin position="680"/>
        <end position="731"/>
    </location>
</feature>
<dbReference type="InterPro" id="IPR036397">
    <property type="entry name" value="RNaseH_sf"/>
</dbReference>
<feature type="compositionally biased region" description="Basic and acidic residues" evidence="3">
    <location>
        <begin position="447"/>
        <end position="472"/>
    </location>
</feature>
<reference evidence="7" key="1">
    <citation type="submission" date="2020-08" db="EMBL/GenBank/DDBJ databases">
        <title>Multicomponent nature underlies the extraordinary mechanical properties of spider dragline silk.</title>
        <authorList>
            <person name="Kono N."/>
            <person name="Nakamura H."/>
            <person name="Mori M."/>
            <person name="Yoshida Y."/>
            <person name="Ohtoshi R."/>
            <person name="Malay A.D."/>
            <person name="Moran D.A.P."/>
            <person name="Tomita M."/>
            <person name="Numata K."/>
            <person name="Arakawa K."/>
        </authorList>
    </citation>
    <scope>NUCLEOTIDE SEQUENCE</scope>
</reference>
<evidence type="ECO:0000259" key="6">
    <source>
        <dbReference type="Pfam" id="PF17751"/>
    </source>
</evidence>
<dbReference type="Gene3D" id="1.10.10.10">
    <property type="entry name" value="Winged helix-like DNA-binding domain superfamily/Winged helix DNA-binding domain"/>
    <property type="match status" value="1"/>
</dbReference>